<keyword evidence="2" id="KW-1185">Reference proteome</keyword>
<dbReference type="EMBL" id="VCAU01000030">
    <property type="protein sequence ID" value="KAF9890003.1"/>
    <property type="molecule type" value="Genomic_DNA"/>
</dbReference>
<accession>A0AAD4CPG3</accession>
<name>A0AAD4CPG3_ASPNN</name>
<comment type="caution">
    <text evidence="1">The sequence shown here is derived from an EMBL/GenBank/DDBJ whole genome shotgun (WGS) entry which is preliminary data.</text>
</comment>
<sequence length="59" mass="7226">MPMRHIPNGSQVVLHVRRKWYFRRREIRDRLPFRFGESVRVEHLKCVNRSLNPEPAMLI</sequence>
<reference evidence="1" key="1">
    <citation type="journal article" date="2019" name="Beilstein J. Org. Chem.">
        <title>Nanangenines: drimane sesquiterpenoids as the dominant metabolite cohort of a novel Australian fungus, Aspergillus nanangensis.</title>
        <authorList>
            <person name="Lacey H.J."/>
            <person name="Gilchrist C.L.M."/>
            <person name="Crombie A."/>
            <person name="Kalaitzis J.A."/>
            <person name="Vuong D."/>
            <person name="Rutledge P.J."/>
            <person name="Turner P."/>
            <person name="Pitt J.I."/>
            <person name="Lacey E."/>
            <person name="Chooi Y.H."/>
            <person name="Piggott A.M."/>
        </authorList>
    </citation>
    <scope>NUCLEOTIDE SEQUENCE</scope>
    <source>
        <strain evidence="1">MST-FP2251</strain>
    </source>
</reference>
<reference evidence="1" key="2">
    <citation type="submission" date="2020-02" db="EMBL/GenBank/DDBJ databases">
        <authorList>
            <person name="Gilchrist C.L.M."/>
            <person name="Chooi Y.-H."/>
        </authorList>
    </citation>
    <scope>NUCLEOTIDE SEQUENCE</scope>
    <source>
        <strain evidence="1">MST-FP2251</strain>
    </source>
</reference>
<dbReference type="AlphaFoldDB" id="A0AAD4CPG3"/>
<protein>
    <submittedName>
        <fullName evidence="1">Uncharacterized protein</fullName>
    </submittedName>
</protein>
<organism evidence="1 2">
    <name type="scientific">Aspergillus nanangensis</name>
    <dbReference type="NCBI Taxonomy" id="2582783"/>
    <lineage>
        <taxon>Eukaryota</taxon>
        <taxon>Fungi</taxon>
        <taxon>Dikarya</taxon>
        <taxon>Ascomycota</taxon>
        <taxon>Pezizomycotina</taxon>
        <taxon>Eurotiomycetes</taxon>
        <taxon>Eurotiomycetidae</taxon>
        <taxon>Eurotiales</taxon>
        <taxon>Aspergillaceae</taxon>
        <taxon>Aspergillus</taxon>
        <taxon>Aspergillus subgen. Circumdati</taxon>
    </lineage>
</organism>
<evidence type="ECO:0000313" key="2">
    <source>
        <dbReference type="Proteomes" id="UP001194746"/>
    </source>
</evidence>
<proteinExistence type="predicted"/>
<evidence type="ECO:0000313" key="1">
    <source>
        <dbReference type="EMBL" id="KAF9890003.1"/>
    </source>
</evidence>
<dbReference type="Proteomes" id="UP001194746">
    <property type="component" value="Unassembled WGS sequence"/>
</dbReference>
<gene>
    <name evidence="1" type="ORF">FE257_006683</name>
</gene>